<evidence type="ECO:0000313" key="3">
    <source>
        <dbReference type="Proteomes" id="UP000298225"/>
    </source>
</evidence>
<dbReference type="RefSeq" id="WP_135169066.1">
    <property type="nucleotide sequence ID" value="NZ_SPQU01000004.1"/>
</dbReference>
<gene>
    <name evidence="2" type="ORF">E4K66_11780</name>
</gene>
<keyword evidence="1" id="KW-0175">Coiled coil</keyword>
<evidence type="ECO:0000313" key="2">
    <source>
        <dbReference type="EMBL" id="TFV40256.1"/>
    </source>
</evidence>
<dbReference type="Gene3D" id="1.20.120.20">
    <property type="entry name" value="Apolipoprotein"/>
    <property type="match status" value="1"/>
</dbReference>
<reference evidence="2 3" key="1">
    <citation type="submission" date="2019-03" db="EMBL/GenBank/DDBJ databases">
        <title>Bradyrhizobium strains diversity isolated from Chamaecrista fasciculata.</title>
        <authorList>
            <person name="Urquiaga M.C.O."/>
            <person name="Hungria M."/>
            <person name="Delamuta J.R.M."/>
        </authorList>
    </citation>
    <scope>NUCLEOTIDE SEQUENCE [LARGE SCALE GENOMIC DNA]</scope>
    <source>
        <strain evidence="2 3">CNPSo 3424</strain>
    </source>
</reference>
<keyword evidence="3" id="KW-1185">Reference proteome</keyword>
<evidence type="ECO:0000256" key="1">
    <source>
        <dbReference type="SAM" id="Coils"/>
    </source>
</evidence>
<dbReference type="Proteomes" id="UP000298225">
    <property type="component" value="Unassembled WGS sequence"/>
</dbReference>
<organism evidence="2 3">
    <name type="scientific">Bradyrhizobium frederickii</name>
    <dbReference type="NCBI Taxonomy" id="2560054"/>
    <lineage>
        <taxon>Bacteria</taxon>
        <taxon>Pseudomonadati</taxon>
        <taxon>Pseudomonadota</taxon>
        <taxon>Alphaproteobacteria</taxon>
        <taxon>Hyphomicrobiales</taxon>
        <taxon>Nitrobacteraceae</taxon>
        <taxon>Bradyrhizobium</taxon>
    </lineage>
</organism>
<dbReference type="InterPro" id="IPR009200">
    <property type="entry name" value="DUF1269_membrane"/>
</dbReference>
<protein>
    <submittedName>
        <fullName evidence="2">DUF1269 domain-containing protein</fullName>
    </submittedName>
</protein>
<comment type="caution">
    <text evidence="2">The sequence shown here is derived from an EMBL/GenBank/DDBJ whole genome shotgun (WGS) entry which is preliminary data.</text>
</comment>
<name>A0A4Y9LBM0_9BRAD</name>
<dbReference type="Pfam" id="PF06897">
    <property type="entry name" value="DUF1269"/>
    <property type="match status" value="1"/>
</dbReference>
<sequence>MEFNPTERQAVMSRFVVTTFGTEAKAYEGTHALKELHAEGELTLYGFAVIAKDAGGQVSIKEAPDDLTGTALGTLVGALVGLLGGPAGVVVGMTAGMMLGSIGDLINIGVGADFVDKVSRELAPGKTAVIAEVDEEWVTPLDSRMEAIGGSVAREWRSDFEDAQIAKETAARKAELGQLKAEIAQSGADAKVKLRARINEVKAKLNELSSQAQTKLEKLEKDTDAKISALNGQVAKASEETKARIKQRLAALRAEHDRRVAKLREAGALIKEALAA</sequence>
<dbReference type="EMBL" id="SPQU01000004">
    <property type="protein sequence ID" value="TFV40256.1"/>
    <property type="molecule type" value="Genomic_DNA"/>
</dbReference>
<dbReference type="OrthoDB" id="978939at2"/>
<dbReference type="AlphaFoldDB" id="A0A4Y9LBM0"/>
<proteinExistence type="predicted"/>
<dbReference type="SUPFAM" id="SSF58113">
    <property type="entry name" value="Apolipoprotein A-I"/>
    <property type="match status" value="1"/>
</dbReference>
<accession>A0A4Y9LBM0</accession>
<feature type="coiled-coil region" evidence="1">
    <location>
        <begin position="191"/>
        <end position="266"/>
    </location>
</feature>